<reference evidence="9" key="1">
    <citation type="journal article" date="2014" name="Int. J. Syst. Evol. Microbiol.">
        <title>Complete genome of a new Firmicutes species belonging to the dominant human colonic microbiota ('Ruminococcus bicirculans') reveals two chromosomes and a selective capacity to utilize plant glucans.</title>
        <authorList>
            <consortium name="NISC Comparative Sequencing Program"/>
            <person name="Wegmann U."/>
            <person name="Louis P."/>
            <person name="Goesmann A."/>
            <person name="Henrissat B."/>
            <person name="Duncan S.H."/>
            <person name="Flint H.J."/>
        </authorList>
    </citation>
    <scope>NUCLEOTIDE SEQUENCE</scope>
    <source>
        <strain evidence="9">NBRC 103408</strain>
    </source>
</reference>
<name>A0ABQ5U9S5_9PROT</name>
<dbReference type="RefSeq" id="WP_169561937.1">
    <property type="nucleotide sequence ID" value="NZ_BSNF01000010.1"/>
</dbReference>
<dbReference type="EMBL" id="BSNF01000010">
    <property type="protein sequence ID" value="GLQ07938.1"/>
    <property type="molecule type" value="Genomic_DNA"/>
</dbReference>
<dbReference type="PANTHER" id="PTHR32309:SF31">
    <property type="entry name" value="CAPSULAR EXOPOLYSACCHARIDE FAMILY"/>
    <property type="match status" value="1"/>
</dbReference>
<organism evidence="9 10">
    <name type="scientific">Sneathiella chinensis</name>
    <dbReference type="NCBI Taxonomy" id="349750"/>
    <lineage>
        <taxon>Bacteria</taxon>
        <taxon>Pseudomonadati</taxon>
        <taxon>Pseudomonadota</taxon>
        <taxon>Alphaproteobacteria</taxon>
        <taxon>Sneathiellales</taxon>
        <taxon>Sneathiellaceae</taxon>
        <taxon>Sneathiella</taxon>
    </lineage>
</organism>
<comment type="subcellular location">
    <subcellularLocation>
        <location evidence="1">Cell membrane</location>
        <topology evidence="1">Multi-pass membrane protein</topology>
    </subcellularLocation>
</comment>
<sequence>MTTDFFYQEEQKSALDLHKILGIVRRRYLHFLIPAFVIGIASVVIAMLLTPKYESSGTVLVESQQIPTELVQSTVTSDPNQRITIIKQRVMTRANLLRIIDKYGVFADKRQKLSPTKLVDEMQRLVGLQVINSDGRNRQTIAFKVSFRHKSPVVATQVANELVTLFLSENVKTRTARATETTEFLEQETQKLKAQLEKAEAAISEYKRRNNQSLPEHLNLKLAMLERTENEIRSLEQQLSSLREERRFLDIELAAASEGQTLDGSTPIKSLKSNLENELEELNNELSIASSRLTAAHPDIKALKRKIAALEQKIANEETKGTSGAGSASDALFSRLVEKLRVRISTTAQNISVYEANIAKLRTKAADIENLILKTPEVERGLINLTRTYQEVLQKYEELQTKKRTAEVAQNLETEKKAERFTLLEPPLQPTDPVWPNKMKIVAAGGVLAAAVGFGVVLLFELLDKRVRSLSELEALIKAPPLASIPYIRTPSDNRKRIVGYLMLAIVPLGILGAGVVSMHYLYKPIDLIFYRIWSVLQGLGLMNF</sequence>
<feature type="coiled-coil region" evidence="6">
    <location>
        <begin position="351"/>
        <end position="409"/>
    </location>
</feature>
<evidence type="ECO:0000313" key="10">
    <source>
        <dbReference type="Proteomes" id="UP001161409"/>
    </source>
</evidence>
<gene>
    <name evidence="9" type="ORF">GCM10007924_31600</name>
</gene>
<evidence type="ECO:0000256" key="4">
    <source>
        <dbReference type="ARBA" id="ARBA00022989"/>
    </source>
</evidence>
<evidence type="ECO:0000259" key="8">
    <source>
        <dbReference type="Pfam" id="PF02706"/>
    </source>
</evidence>
<comment type="caution">
    <text evidence="9">The sequence shown here is derived from an EMBL/GenBank/DDBJ whole genome shotgun (WGS) entry which is preliminary data.</text>
</comment>
<dbReference type="Proteomes" id="UP001161409">
    <property type="component" value="Unassembled WGS sequence"/>
</dbReference>
<feature type="transmembrane region" description="Helical" evidence="7">
    <location>
        <begin position="441"/>
        <end position="463"/>
    </location>
</feature>
<feature type="coiled-coil region" evidence="6">
    <location>
        <begin position="182"/>
        <end position="320"/>
    </location>
</feature>
<proteinExistence type="predicted"/>
<keyword evidence="5 7" id="KW-0472">Membrane</keyword>
<keyword evidence="2" id="KW-1003">Cell membrane</keyword>
<evidence type="ECO:0000256" key="5">
    <source>
        <dbReference type="ARBA" id="ARBA00023136"/>
    </source>
</evidence>
<keyword evidence="10" id="KW-1185">Reference proteome</keyword>
<feature type="domain" description="Polysaccharide chain length determinant N-terminal" evidence="8">
    <location>
        <begin position="15"/>
        <end position="74"/>
    </location>
</feature>
<evidence type="ECO:0000313" key="9">
    <source>
        <dbReference type="EMBL" id="GLQ07938.1"/>
    </source>
</evidence>
<reference evidence="9" key="2">
    <citation type="submission" date="2023-01" db="EMBL/GenBank/DDBJ databases">
        <title>Draft genome sequence of Sneathiella chinensis strain NBRC 103408.</title>
        <authorList>
            <person name="Sun Q."/>
            <person name="Mori K."/>
        </authorList>
    </citation>
    <scope>NUCLEOTIDE SEQUENCE</scope>
    <source>
        <strain evidence="9">NBRC 103408</strain>
    </source>
</reference>
<evidence type="ECO:0000256" key="1">
    <source>
        <dbReference type="ARBA" id="ARBA00004651"/>
    </source>
</evidence>
<dbReference type="InterPro" id="IPR003856">
    <property type="entry name" value="LPS_length_determ_N"/>
</dbReference>
<evidence type="ECO:0000256" key="7">
    <source>
        <dbReference type="SAM" id="Phobius"/>
    </source>
</evidence>
<keyword evidence="4 7" id="KW-1133">Transmembrane helix</keyword>
<evidence type="ECO:0000256" key="3">
    <source>
        <dbReference type="ARBA" id="ARBA00022692"/>
    </source>
</evidence>
<dbReference type="Pfam" id="PF02706">
    <property type="entry name" value="Wzz"/>
    <property type="match status" value="1"/>
</dbReference>
<feature type="transmembrane region" description="Helical" evidence="7">
    <location>
        <begin position="498"/>
        <end position="523"/>
    </location>
</feature>
<feature type="transmembrane region" description="Helical" evidence="7">
    <location>
        <begin position="28"/>
        <end position="49"/>
    </location>
</feature>
<evidence type="ECO:0000256" key="6">
    <source>
        <dbReference type="SAM" id="Coils"/>
    </source>
</evidence>
<accession>A0ABQ5U9S5</accession>
<dbReference type="PANTHER" id="PTHR32309">
    <property type="entry name" value="TYROSINE-PROTEIN KINASE"/>
    <property type="match status" value="1"/>
</dbReference>
<evidence type="ECO:0000256" key="2">
    <source>
        <dbReference type="ARBA" id="ARBA00022475"/>
    </source>
</evidence>
<dbReference type="InterPro" id="IPR050445">
    <property type="entry name" value="Bact_polysacc_biosynth/exp"/>
</dbReference>
<keyword evidence="3 7" id="KW-0812">Transmembrane</keyword>
<protein>
    <submittedName>
        <fullName evidence="9">LPS biosynthesis protein</fullName>
    </submittedName>
</protein>
<keyword evidence="6" id="KW-0175">Coiled coil</keyword>